<keyword evidence="5" id="KW-0479">Metal-binding</keyword>
<evidence type="ECO:0000259" key="11">
    <source>
        <dbReference type="PROSITE" id="PS51918"/>
    </source>
</evidence>
<dbReference type="Gene3D" id="3.20.20.70">
    <property type="entry name" value="Aldolase class I"/>
    <property type="match status" value="1"/>
</dbReference>
<feature type="domain" description="Radical SAM core" evidence="11">
    <location>
        <begin position="13"/>
        <end position="296"/>
    </location>
</feature>
<evidence type="ECO:0000256" key="1">
    <source>
        <dbReference type="ARBA" id="ARBA00001966"/>
    </source>
</evidence>
<keyword evidence="3" id="KW-0004">4Fe-4S</keyword>
<name>A0A6N7X6D7_9FIRM</name>
<evidence type="ECO:0000256" key="6">
    <source>
        <dbReference type="ARBA" id="ARBA00023002"/>
    </source>
</evidence>
<dbReference type="PROSITE" id="PS01087">
    <property type="entry name" value="RADICAL_ACTIVATING"/>
    <property type="match status" value="1"/>
</dbReference>
<keyword evidence="6" id="KW-0560">Oxidoreductase</keyword>
<comment type="caution">
    <text evidence="12">The sequence shown here is derived from an EMBL/GenBank/DDBJ whole genome shotgun (WGS) entry which is preliminary data.</text>
</comment>
<dbReference type="InterPro" id="IPR007197">
    <property type="entry name" value="rSAM"/>
</dbReference>
<dbReference type="SFLD" id="SFLDG01118">
    <property type="entry name" value="activating_enzymes__group_2"/>
    <property type="match status" value="1"/>
</dbReference>
<dbReference type="InterPro" id="IPR013785">
    <property type="entry name" value="Aldolase_TIM"/>
</dbReference>
<dbReference type="SFLD" id="SFLDS00029">
    <property type="entry name" value="Radical_SAM"/>
    <property type="match status" value="1"/>
</dbReference>
<organism evidence="12 13">
    <name type="scientific">Mogibacterium kristiansenii</name>
    <dbReference type="NCBI Taxonomy" id="2606708"/>
    <lineage>
        <taxon>Bacteria</taxon>
        <taxon>Bacillati</taxon>
        <taxon>Bacillota</taxon>
        <taxon>Clostridia</taxon>
        <taxon>Peptostreptococcales</taxon>
        <taxon>Anaerovoracaceae</taxon>
        <taxon>Mogibacterium</taxon>
    </lineage>
</organism>
<dbReference type="PANTHER" id="PTHR30352">
    <property type="entry name" value="PYRUVATE FORMATE-LYASE-ACTIVATING ENZYME"/>
    <property type="match status" value="1"/>
</dbReference>
<reference evidence="12 13" key="1">
    <citation type="submission" date="2019-08" db="EMBL/GenBank/DDBJ databases">
        <title>In-depth cultivation of the pig gut microbiome towards novel bacterial diversity and tailored functional studies.</title>
        <authorList>
            <person name="Wylensek D."/>
            <person name="Hitch T.C.A."/>
            <person name="Clavel T."/>
        </authorList>
    </citation>
    <scope>NUCLEOTIDE SEQUENCE [LARGE SCALE GENOMIC DNA]</scope>
    <source>
        <strain evidence="12 13">WCA-MUC-591-APC-4B</strain>
    </source>
</reference>
<evidence type="ECO:0000256" key="3">
    <source>
        <dbReference type="ARBA" id="ARBA00022485"/>
    </source>
</evidence>
<proteinExistence type="inferred from homology"/>
<dbReference type="RefSeq" id="WP_154554652.1">
    <property type="nucleotide sequence ID" value="NZ_JAQXUZ010000023.1"/>
</dbReference>
<dbReference type="GO" id="GO:0043364">
    <property type="term" value="F:glycyl-radical enzyme activating activity"/>
    <property type="evidence" value="ECO:0007669"/>
    <property type="project" value="InterPro"/>
</dbReference>
<dbReference type="GO" id="GO:0046872">
    <property type="term" value="F:metal ion binding"/>
    <property type="evidence" value="ECO:0007669"/>
    <property type="project" value="UniProtKB-KW"/>
</dbReference>
<dbReference type="SUPFAM" id="SSF102114">
    <property type="entry name" value="Radical SAM enzymes"/>
    <property type="match status" value="1"/>
</dbReference>
<dbReference type="SUPFAM" id="SSF54862">
    <property type="entry name" value="4Fe-4S ferredoxins"/>
    <property type="match status" value="1"/>
</dbReference>
<gene>
    <name evidence="12" type="ORF">FYJ65_07090</name>
</gene>
<dbReference type="EMBL" id="VUNA01000013">
    <property type="protein sequence ID" value="MST71092.1"/>
    <property type="molecule type" value="Genomic_DNA"/>
</dbReference>
<dbReference type="GO" id="GO:0051539">
    <property type="term" value="F:4 iron, 4 sulfur cluster binding"/>
    <property type="evidence" value="ECO:0007669"/>
    <property type="project" value="UniProtKB-KW"/>
</dbReference>
<evidence type="ECO:0000313" key="13">
    <source>
        <dbReference type="Proteomes" id="UP000469424"/>
    </source>
</evidence>
<dbReference type="InterPro" id="IPR017896">
    <property type="entry name" value="4Fe4S_Fe-S-bd"/>
</dbReference>
<dbReference type="Pfam" id="PF13237">
    <property type="entry name" value="Fer4_10"/>
    <property type="match status" value="1"/>
</dbReference>
<feature type="domain" description="4Fe-4S ferredoxin-type" evidence="10">
    <location>
        <begin position="74"/>
        <end position="102"/>
    </location>
</feature>
<dbReference type="NCBIfam" id="NF043069">
    <property type="entry name" value="T4HPD_activ_SAM"/>
    <property type="match status" value="1"/>
</dbReference>
<dbReference type="Proteomes" id="UP000469424">
    <property type="component" value="Unassembled WGS sequence"/>
</dbReference>
<comment type="similarity">
    <text evidence="2">Belongs to the organic radical-activating enzymes family.</text>
</comment>
<dbReference type="InterPro" id="IPR012839">
    <property type="entry name" value="Organic_radical_activase"/>
</dbReference>
<keyword evidence="8" id="KW-0411">Iron-sulfur</keyword>
<evidence type="ECO:0000313" key="12">
    <source>
        <dbReference type="EMBL" id="MST71092.1"/>
    </source>
</evidence>
<dbReference type="AlphaFoldDB" id="A0A6N7X6D7"/>
<evidence type="ECO:0000256" key="2">
    <source>
        <dbReference type="ARBA" id="ARBA00009777"/>
    </source>
</evidence>
<evidence type="ECO:0000256" key="8">
    <source>
        <dbReference type="ARBA" id="ARBA00023014"/>
    </source>
</evidence>
<protein>
    <submittedName>
        <fullName evidence="12">Glycyl-radical enzyme activating protein</fullName>
    </submittedName>
</protein>
<keyword evidence="7" id="KW-0408">Iron</keyword>
<feature type="domain" description="4Fe-4S ferredoxin-type" evidence="10">
    <location>
        <begin position="44"/>
        <end position="73"/>
    </location>
</feature>
<evidence type="ECO:0000256" key="7">
    <source>
        <dbReference type="ARBA" id="ARBA00023004"/>
    </source>
</evidence>
<dbReference type="PANTHER" id="PTHR30352:SF4">
    <property type="entry name" value="PYRUVATE FORMATE-LYASE 2-ACTIVATING ENZYME"/>
    <property type="match status" value="1"/>
</dbReference>
<dbReference type="InterPro" id="IPR017900">
    <property type="entry name" value="4Fe4S_Fe_S_CS"/>
</dbReference>
<dbReference type="PROSITE" id="PS51918">
    <property type="entry name" value="RADICAL_SAM"/>
    <property type="match status" value="1"/>
</dbReference>
<evidence type="ECO:0000256" key="9">
    <source>
        <dbReference type="ARBA" id="ARBA00047365"/>
    </source>
</evidence>
<sequence length="302" mass="33825">MHAITNIQKFSVHDGDGIRTTVFFKGCPLHCVWCHNPETQKYNPQMQFDEAKCVGCGFCMKACPNDAIKIENGKAVTNPLKCMLCGKCVKACPSSIRDILGHEHEIRPLVKELLKDQMFYEESGGGVTLSGGEVMSVDPEYVLALAKELHRQGIDITVDTCGEAPYERFKAMLPYVSTFLYDVKSMDPEIHKKYMGADNARILDNLCRLSADGARIYIRIPMIKEVNATEKNIRATIDFLHKNNIHVAQVNLLPYHNTGCSKYPRIGMTYEGADLQAPTKEEMQEFAEMFKEAGYANTKIGG</sequence>
<dbReference type="InterPro" id="IPR040074">
    <property type="entry name" value="BssD/PflA/YjjW"/>
</dbReference>
<keyword evidence="4" id="KW-0949">S-adenosyl-L-methionine</keyword>
<dbReference type="PROSITE" id="PS00198">
    <property type="entry name" value="4FE4S_FER_1"/>
    <property type="match status" value="2"/>
</dbReference>
<dbReference type="PIRSF" id="PIRSF000371">
    <property type="entry name" value="PFL_act_enz"/>
    <property type="match status" value="1"/>
</dbReference>
<evidence type="ECO:0000256" key="5">
    <source>
        <dbReference type="ARBA" id="ARBA00022723"/>
    </source>
</evidence>
<comment type="cofactor">
    <cofactor evidence="1">
        <name>[4Fe-4S] cluster</name>
        <dbReference type="ChEBI" id="CHEBI:49883"/>
    </cofactor>
</comment>
<comment type="catalytic activity">
    <reaction evidence="9">
        <text>glycyl-[protein] + reduced [flavodoxin] + S-adenosyl-L-methionine = glycin-2-yl radical-[protein] + semiquinone [flavodoxin] + 5'-deoxyadenosine + L-methionine + H(+)</text>
        <dbReference type="Rhea" id="RHEA:61976"/>
        <dbReference type="Rhea" id="RHEA-COMP:10622"/>
        <dbReference type="Rhea" id="RHEA-COMP:14480"/>
        <dbReference type="Rhea" id="RHEA-COMP:15993"/>
        <dbReference type="Rhea" id="RHEA-COMP:15994"/>
        <dbReference type="ChEBI" id="CHEBI:15378"/>
        <dbReference type="ChEBI" id="CHEBI:17319"/>
        <dbReference type="ChEBI" id="CHEBI:29947"/>
        <dbReference type="ChEBI" id="CHEBI:32722"/>
        <dbReference type="ChEBI" id="CHEBI:57618"/>
        <dbReference type="ChEBI" id="CHEBI:57844"/>
        <dbReference type="ChEBI" id="CHEBI:59789"/>
        <dbReference type="ChEBI" id="CHEBI:140311"/>
    </reaction>
</comment>
<dbReference type="InterPro" id="IPR050014">
    <property type="entry name" value="T4HPD_activ_SAM"/>
</dbReference>
<evidence type="ECO:0000256" key="4">
    <source>
        <dbReference type="ARBA" id="ARBA00022691"/>
    </source>
</evidence>
<dbReference type="InterPro" id="IPR058240">
    <property type="entry name" value="rSAM_sf"/>
</dbReference>
<keyword evidence="13" id="KW-1185">Reference proteome</keyword>
<dbReference type="Pfam" id="PF04055">
    <property type="entry name" value="Radical_SAM"/>
    <property type="match status" value="1"/>
</dbReference>
<dbReference type="InterPro" id="IPR034457">
    <property type="entry name" value="Organic_radical-activating"/>
</dbReference>
<dbReference type="PROSITE" id="PS51379">
    <property type="entry name" value="4FE4S_FER_2"/>
    <property type="match status" value="2"/>
</dbReference>
<dbReference type="SFLD" id="SFLDG01066">
    <property type="entry name" value="organic_radical-activating_enz"/>
    <property type="match status" value="1"/>
</dbReference>
<dbReference type="InterPro" id="IPR001989">
    <property type="entry name" value="Radical_activat_CS"/>
</dbReference>
<accession>A0A6N7X6D7</accession>
<dbReference type="Gene3D" id="3.30.70.20">
    <property type="match status" value="1"/>
</dbReference>
<dbReference type="NCBIfam" id="TIGR02494">
    <property type="entry name" value="PFLE_PFLC"/>
    <property type="match status" value="1"/>
</dbReference>
<evidence type="ECO:0000259" key="10">
    <source>
        <dbReference type="PROSITE" id="PS51379"/>
    </source>
</evidence>